<proteinExistence type="predicted"/>
<accession>A0ACC1JAB5</accession>
<feature type="non-terminal residue" evidence="1">
    <location>
        <position position="83"/>
    </location>
</feature>
<organism evidence="1 2">
    <name type="scientific">Linderina macrospora</name>
    <dbReference type="NCBI Taxonomy" id="4868"/>
    <lineage>
        <taxon>Eukaryota</taxon>
        <taxon>Fungi</taxon>
        <taxon>Fungi incertae sedis</taxon>
        <taxon>Zoopagomycota</taxon>
        <taxon>Kickxellomycotina</taxon>
        <taxon>Kickxellomycetes</taxon>
        <taxon>Kickxellales</taxon>
        <taxon>Kickxellaceae</taxon>
        <taxon>Linderina</taxon>
    </lineage>
</organism>
<comment type="caution">
    <text evidence="1">The sequence shown here is derived from an EMBL/GenBank/DDBJ whole genome shotgun (WGS) entry which is preliminary data.</text>
</comment>
<name>A0ACC1JAB5_9FUNG</name>
<keyword evidence="2" id="KW-1185">Reference proteome</keyword>
<dbReference type="Proteomes" id="UP001150603">
    <property type="component" value="Unassembled WGS sequence"/>
</dbReference>
<sequence length="83" mass="9164">MSHIMGRGPRDSTVIPTMKCAQCNQDVHIRMIGQHQCPQQPPVPSLSASYTSRGLSSFFDGPGIDPRDHMEHPSEMPPQRVPA</sequence>
<evidence type="ECO:0000313" key="2">
    <source>
        <dbReference type="Proteomes" id="UP001150603"/>
    </source>
</evidence>
<evidence type="ECO:0000313" key="1">
    <source>
        <dbReference type="EMBL" id="KAJ1943948.1"/>
    </source>
</evidence>
<protein>
    <submittedName>
        <fullName evidence="1">Uncharacterized protein</fullName>
    </submittedName>
</protein>
<reference evidence="1" key="1">
    <citation type="submission" date="2022-07" db="EMBL/GenBank/DDBJ databases">
        <title>Phylogenomic reconstructions and comparative analyses of Kickxellomycotina fungi.</title>
        <authorList>
            <person name="Reynolds N.K."/>
            <person name="Stajich J.E."/>
            <person name="Barry K."/>
            <person name="Grigoriev I.V."/>
            <person name="Crous P."/>
            <person name="Smith M.E."/>
        </authorList>
    </citation>
    <scope>NUCLEOTIDE SEQUENCE</scope>
    <source>
        <strain evidence="1">NRRL 5244</strain>
    </source>
</reference>
<dbReference type="EMBL" id="JANBPW010001579">
    <property type="protein sequence ID" value="KAJ1943948.1"/>
    <property type="molecule type" value="Genomic_DNA"/>
</dbReference>
<gene>
    <name evidence="1" type="ORF">FBU59_002747</name>
</gene>